<evidence type="ECO:0000256" key="11">
    <source>
        <dbReference type="SAM" id="MobiDB-lite"/>
    </source>
</evidence>
<keyword evidence="3 10" id="KW-0813">Transport</keyword>
<feature type="region of interest" description="Disordered" evidence="11">
    <location>
        <begin position="133"/>
        <end position="167"/>
    </location>
</feature>
<feature type="transmembrane region" description="Helical" evidence="12">
    <location>
        <begin position="630"/>
        <end position="654"/>
    </location>
</feature>
<keyword evidence="5 10" id="KW-0769">Symport</keyword>
<evidence type="ECO:0000256" key="5">
    <source>
        <dbReference type="ARBA" id="ARBA00022847"/>
    </source>
</evidence>
<keyword evidence="8" id="KW-0479">Metal-binding</keyword>
<feature type="binding site" evidence="8">
    <location>
        <position position="600"/>
    </location>
    <ligand>
        <name>Na(+)</name>
        <dbReference type="ChEBI" id="CHEBI:29101"/>
        <label>1</label>
    </ligand>
</feature>
<feature type="transmembrane region" description="Helical" evidence="12">
    <location>
        <begin position="525"/>
        <end position="546"/>
    </location>
</feature>
<dbReference type="GO" id="GO:0089718">
    <property type="term" value="P:amino acid import across plasma membrane"/>
    <property type="evidence" value="ECO:0007669"/>
    <property type="project" value="TreeGrafter"/>
</dbReference>
<keyword evidence="9" id="KW-1015">Disulfide bond</keyword>
<feature type="transmembrane region" description="Helical" evidence="12">
    <location>
        <begin position="737"/>
        <end position="765"/>
    </location>
</feature>
<name>A0A1Y1L6M7_PHOPY</name>
<dbReference type="SUPFAM" id="SSF161070">
    <property type="entry name" value="SNF-like"/>
    <property type="match status" value="1"/>
</dbReference>
<feature type="transmembrane region" description="Helical" evidence="12">
    <location>
        <begin position="324"/>
        <end position="352"/>
    </location>
</feature>
<feature type="binding site" evidence="8">
    <location>
        <position position="596"/>
    </location>
    <ligand>
        <name>Na(+)</name>
        <dbReference type="ChEBI" id="CHEBI:29101"/>
        <label>1</label>
    </ligand>
</feature>
<dbReference type="PANTHER" id="PTHR11616:SF303">
    <property type="entry name" value="SODIUM- AND CHLORIDE-DEPENDENT GABA TRANSPORTER INE"/>
    <property type="match status" value="1"/>
</dbReference>
<keyword evidence="6 12" id="KW-1133">Transmembrane helix</keyword>
<evidence type="ECO:0000256" key="12">
    <source>
        <dbReference type="SAM" id="Phobius"/>
    </source>
</evidence>
<evidence type="ECO:0000256" key="6">
    <source>
        <dbReference type="ARBA" id="ARBA00022989"/>
    </source>
</evidence>
<dbReference type="PROSITE" id="PS50267">
    <property type="entry name" value="NA_NEUROTRAN_SYMP_3"/>
    <property type="match status" value="1"/>
</dbReference>
<evidence type="ECO:0000256" key="3">
    <source>
        <dbReference type="ARBA" id="ARBA00022448"/>
    </source>
</evidence>
<feature type="transmembrane region" description="Helical" evidence="12">
    <location>
        <begin position="584"/>
        <end position="609"/>
    </location>
</feature>
<dbReference type="PANTHER" id="PTHR11616">
    <property type="entry name" value="SODIUM/CHLORIDE DEPENDENT TRANSPORTER"/>
    <property type="match status" value="1"/>
</dbReference>
<dbReference type="PRINTS" id="PR00176">
    <property type="entry name" value="NANEUSMPORT"/>
</dbReference>
<organism evidence="13">
    <name type="scientific">Photinus pyralis</name>
    <name type="common">Common eastern firefly</name>
    <name type="synonym">Lampyris pyralis</name>
    <dbReference type="NCBI Taxonomy" id="7054"/>
    <lineage>
        <taxon>Eukaryota</taxon>
        <taxon>Metazoa</taxon>
        <taxon>Ecdysozoa</taxon>
        <taxon>Arthropoda</taxon>
        <taxon>Hexapoda</taxon>
        <taxon>Insecta</taxon>
        <taxon>Pterygota</taxon>
        <taxon>Neoptera</taxon>
        <taxon>Endopterygota</taxon>
        <taxon>Coleoptera</taxon>
        <taxon>Polyphaga</taxon>
        <taxon>Elateriformia</taxon>
        <taxon>Elateroidea</taxon>
        <taxon>Lampyridae</taxon>
        <taxon>Lampyrinae</taxon>
        <taxon>Photinus</taxon>
    </lineage>
</organism>
<evidence type="ECO:0000256" key="8">
    <source>
        <dbReference type="PIRSR" id="PIRSR600175-1"/>
    </source>
</evidence>
<evidence type="ECO:0000256" key="7">
    <source>
        <dbReference type="ARBA" id="ARBA00023136"/>
    </source>
</evidence>
<dbReference type="InterPro" id="IPR037272">
    <property type="entry name" value="SNS_sf"/>
</dbReference>
<dbReference type="AlphaFoldDB" id="A0A1Y1L6M7"/>
<feature type="transmembrane region" description="Helical" evidence="12">
    <location>
        <begin position="414"/>
        <end position="433"/>
    </location>
</feature>
<feature type="transmembrane region" description="Helical" evidence="12">
    <location>
        <begin position="250"/>
        <end position="269"/>
    </location>
</feature>
<feature type="transmembrane region" description="Helical" evidence="12">
    <location>
        <begin position="281"/>
        <end position="303"/>
    </location>
</feature>
<feature type="disulfide bond" evidence="9">
    <location>
        <begin position="364"/>
        <end position="373"/>
    </location>
</feature>
<dbReference type="NCBIfam" id="NF037979">
    <property type="entry name" value="Na_transp"/>
    <property type="match status" value="1"/>
</dbReference>
<feature type="transmembrane region" description="Helical" evidence="12">
    <location>
        <begin position="704"/>
        <end position="725"/>
    </location>
</feature>
<protein>
    <recommendedName>
        <fullName evidence="10">Transporter</fullName>
    </recommendedName>
</protein>
<evidence type="ECO:0000256" key="10">
    <source>
        <dbReference type="RuleBase" id="RU003732"/>
    </source>
</evidence>
<reference evidence="13" key="1">
    <citation type="journal article" date="2016" name="Sci. Rep.">
        <title>Molecular characterization of firefly nuptial gifts: a multi-omics approach sheds light on postcopulatory sexual selection.</title>
        <authorList>
            <person name="Al-Wathiqui N."/>
            <person name="Fallon T.R."/>
            <person name="South A."/>
            <person name="Weng J.K."/>
            <person name="Lewis S.M."/>
        </authorList>
    </citation>
    <scope>NUCLEOTIDE SEQUENCE</scope>
</reference>
<evidence type="ECO:0000256" key="1">
    <source>
        <dbReference type="ARBA" id="ARBA00004141"/>
    </source>
</evidence>
<accession>A0A1Y1L6M7</accession>
<dbReference type="Pfam" id="PF00209">
    <property type="entry name" value="SNF"/>
    <property type="match status" value="1"/>
</dbReference>
<dbReference type="GO" id="GO:0005886">
    <property type="term" value="C:plasma membrane"/>
    <property type="evidence" value="ECO:0007669"/>
    <property type="project" value="TreeGrafter"/>
</dbReference>
<feature type="transmembrane region" description="Helical" evidence="12">
    <location>
        <begin position="445"/>
        <end position="468"/>
    </location>
</feature>
<evidence type="ECO:0000256" key="2">
    <source>
        <dbReference type="ARBA" id="ARBA00006459"/>
    </source>
</evidence>
<feature type="compositionally biased region" description="Low complexity" evidence="11">
    <location>
        <begin position="136"/>
        <end position="154"/>
    </location>
</feature>
<dbReference type="PROSITE" id="PS00610">
    <property type="entry name" value="NA_NEUROTRAN_SYMP_1"/>
    <property type="match status" value="1"/>
</dbReference>
<feature type="binding site" evidence="8">
    <location>
        <position position="499"/>
    </location>
    <ligand>
        <name>Na(+)</name>
        <dbReference type="ChEBI" id="CHEBI:29101"/>
        <label>1</label>
    </ligand>
</feature>
<dbReference type="GO" id="GO:0046872">
    <property type="term" value="F:metal ion binding"/>
    <property type="evidence" value="ECO:0007669"/>
    <property type="project" value="UniProtKB-KW"/>
</dbReference>
<evidence type="ECO:0000313" key="13">
    <source>
        <dbReference type="EMBL" id="JAV69333.1"/>
    </source>
</evidence>
<keyword evidence="8" id="KW-0915">Sodium</keyword>
<keyword evidence="7 12" id="KW-0472">Membrane</keyword>
<dbReference type="EMBL" id="GEZM01063070">
    <property type="protein sequence ID" value="JAV69333.1"/>
    <property type="molecule type" value="Transcribed_RNA"/>
</dbReference>
<evidence type="ECO:0000256" key="4">
    <source>
        <dbReference type="ARBA" id="ARBA00022692"/>
    </source>
</evidence>
<dbReference type="GO" id="GO:0005283">
    <property type="term" value="F:amino acid:sodium symporter activity"/>
    <property type="evidence" value="ECO:0007669"/>
    <property type="project" value="TreeGrafter"/>
</dbReference>
<dbReference type="InterPro" id="IPR000175">
    <property type="entry name" value="Na/ntran_symport"/>
</dbReference>
<keyword evidence="4 10" id="KW-0812">Transmembrane</keyword>
<feature type="binding site" evidence="8">
    <location>
        <position position="261"/>
    </location>
    <ligand>
        <name>Na(+)</name>
        <dbReference type="ChEBI" id="CHEBI:29101"/>
        <label>1</label>
    </ligand>
</feature>
<feature type="binding site" evidence="8">
    <location>
        <position position="258"/>
    </location>
    <ligand>
        <name>Na(+)</name>
        <dbReference type="ChEBI" id="CHEBI:29101"/>
        <label>1</label>
    </ligand>
</feature>
<feature type="compositionally biased region" description="Basic and acidic residues" evidence="11">
    <location>
        <begin position="873"/>
        <end position="883"/>
    </location>
</feature>
<sequence length="906" mass="101227">MEVNNSSLTVDERLPLGKSCELDFEPFHFNGLIRKNRIKMGDKEDQKLLNSVNNNNKPIIISKSASSGNNLNLRTNPEEAILRSSSGDPNVVGLPNAPESVVKSSKNEVCDIYKEAENTTSYAPMYLLTNPNSSHSFPSRYSNSVRSSRSGESRFNPSLRPFSDTSSQISRPFSEGLSIRSLASIGMGSTDGKKMIIRKIPNSPSELFNIINPPTPPDEYLYDVESFDDGSDETSTTFRKPRRHLWSNKIQFVLACVGYSVGLGSVWRFPYLCYQSGGGVFLIPYVIIMVICGVPLLYLELAVGQFTGRGPIGALGQLCPLFKGAGLASVVISFLMSTYYSVIIAYSIYYFFTAFKPTLPWEECSSLWNLQDCWIPAKLNQNITKSPNSRTPAELFFDRKVLQISKGIEYVDSLRWELVACLLCAWFLVYFAIWKSIKSSAKVRYFTATLPFILIIAFLVKSLTLEGANKGMQYFFRPKWELLGQAQVWVNAAAQTFNSMGIAFGSMISFASYNRFSNNILHDTLAVSFVNAVTSLLVGIFAFATIGNIATEQNTSVENVIADGPGLIFYVYPQMMAKMPAARIWTALFFFMLLCLGLNSQFAIVEVVVTSIQDGFPAMIKKRLLCHEMLVLVVCVVSFLCGLPNVTNGGIYFFQLIDHYAASISIMYLAFFEIIAVAWVYGVRRISKNVESMTGRAPSLYFKFCWVIAAPLLIFAVWIFCLIDYEAPTYNKGQYHYPVWAVVLGWLISSLSILCIPLYAIYIFAKQRGTTFLDKLRQSMQSNLYECEKCGEHFCDHPDEIRGHEVQPMLVLKNSERPIGNGIHFDAMNYSSASNTPLTRSPITTRTLHTRLMLSKSKPVDVSTTVPASDWTESEKVIPKDDSPNPSSISNEIDDCVPSSSNSETK</sequence>
<feature type="region of interest" description="Disordered" evidence="11">
    <location>
        <begin position="862"/>
        <end position="906"/>
    </location>
</feature>
<feature type="transmembrane region" description="Helical" evidence="12">
    <location>
        <begin position="488"/>
        <end position="513"/>
    </location>
</feature>
<feature type="binding site" evidence="8">
    <location>
        <position position="531"/>
    </location>
    <ligand>
        <name>Na(+)</name>
        <dbReference type="ChEBI" id="CHEBI:29101"/>
        <label>1</label>
    </ligand>
</feature>
<feature type="transmembrane region" description="Helical" evidence="12">
    <location>
        <begin position="660"/>
        <end position="683"/>
    </location>
</feature>
<evidence type="ECO:0000256" key="9">
    <source>
        <dbReference type="PIRSR" id="PIRSR600175-2"/>
    </source>
</evidence>
<comment type="similarity">
    <text evidence="2 10">Belongs to the sodium:neurotransmitter symporter (SNF) (TC 2.A.22) family.</text>
</comment>
<comment type="subcellular location">
    <subcellularLocation>
        <location evidence="1">Membrane</location>
        <topology evidence="1">Multi-pass membrane protein</topology>
    </subcellularLocation>
</comment>
<proteinExistence type="inferred from homology"/>